<feature type="chain" id="PRO_5043765214" evidence="1">
    <location>
        <begin position="28"/>
        <end position="94"/>
    </location>
</feature>
<proteinExistence type="predicted"/>
<sequence>MALHRSLGILALLFMVLFVSNVGVGLAAPRRLLQLPSLPKPLPELPSLPVTLPITLPKLPVSLPSSLPLPNLPAVIPKVGLPLLPNLPGVGSRP</sequence>
<keyword evidence="3" id="KW-1185">Reference proteome</keyword>
<protein>
    <submittedName>
        <fullName evidence="2">Uncharacterized protein</fullName>
    </submittedName>
</protein>
<evidence type="ECO:0000313" key="3">
    <source>
        <dbReference type="Proteomes" id="UP001159364"/>
    </source>
</evidence>
<keyword evidence="1" id="KW-0732">Signal</keyword>
<evidence type="ECO:0000313" key="2">
    <source>
        <dbReference type="EMBL" id="KAJ8764742.1"/>
    </source>
</evidence>
<comment type="caution">
    <text evidence="2">The sequence shown here is derived from an EMBL/GenBank/DDBJ whole genome shotgun (WGS) entry which is preliminary data.</text>
</comment>
<reference evidence="2 3" key="1">
    <citation type="submission" date="2021-09" db="EMBL/GenBank/DDBJ databases">
        <title>Genomic insights and catalytic innovation underlie evolution of tropane alkaloids biosynthesis.</title>
        <authorList>
            <person name="Wang Y.-J."/>
            <person name="Tian T."/>
            <person name="Huang J.-P."/>
            <person name="Huang S.-X."/>
        </authorList>
    </citation>
    <scope>NUCLEOTIDE SEQUENCE [LARGE SCALE GENOMIC DNA]</scope>
    <source>
        <strain evidence="2">KIB-2018</strain>
        <tissue evidence="2">Leaf</tissue>
    </source>
</reference>
<gene>
    <name evidence="2" type="ORF">K2173_009134</name>
</gene>
<dbReference type="Proteomes" id="UP001159364">
    <property type="component" value="Linkage Group LG05"/>
</dbReference>
<organism evidence="2 3">
    <name type="scientific">Erythroxylum novogranatense</name>
    <dbReference type="NCBI Taxonomy" id="1862640"/>
    <lineage>
        <taxon>Eukaryota</taxon>
        <taxon>Viridiplantae</taxon>
        <taxon>Streptophyta</taxon>
        <taxon>Embryophyta</taxon>
        <taxon>Tracheophyta</taxon>
        <taxon>Spermatophyta</taxon>
        <taxon>Magnoliopsida</taxon>
        <taxon>eudicotyledons</taxon>
        <taxon>Gunneridae</taxon>
        <taxon>Pentapetalae</taxon>
        <taxon>rosids</taxon>
        <taxon>fabids</taxon>
        <taxon>Malpighiales</taxon>
        <taxon>Erythroxylaceae</taxon>
        <taxon>Erythroxylum</taxon>
    </lineage>
</organism>
<accession>A0AAV8TCZ3</accession>
<evidence type="ECO:0000256" key="1">
    <source>
        <dbReference type="SAM" id="SignalP"/>
    </source>
</evidence>
<name>A0AAV8TCZ3_9ROSI</name>
<dbReference type="AlphaFoldDB" id="A0AAV8TCZ3"/>
<dbReference type="EMBL" id="JAIWQS010000005">
    <property type="protein sequence ID" value="KAJ8764742.1"/>
    <property type="molecule type" value="Genomic_DNA"/>
</dbReference>
<feature type="signal peptide" evidence="1">
    <location>
        <begin position="1"/>
        <end position="27"/>
    </location>
</feature>